<gene>
    <name evidence="8" type="ORF">JF886_09095</name>
</gene>
<dbReference type="InterPro" id="IPR000292">
    <property type="entry name" value="For/NO2_transpt"/>
</dbReference>
<protein>
    <submittedName>
        <fullName evidence="8">Formate/nitrite transporter family protein</fullName>
    </submittedName>
</protein>
<feature type="transmembrane region" description="Helical" evidence="7">
    <location>
        <begin position="132"/>
        <end position="153"/>
    </location>
</feature>
<evidence type="ECO:0000256" key="7">
    <source>
        <dbReference type="SAM" id="Phobius"/>
    </source>
</evidence>
<comment type="caution">
    <text evidence="8">The sequence shown here is derived from an EMBL/GenBank/DDBJ whole genome shotgun (WGS) entry which is preliminary data.</text>
</comment>
<comment type="similarity">
    <text evidence="5">Belongs to the FNT transporter (TC 1.A.16) family.</text>
</comment>
<keyword evidence="4 7" id="KW-0472">Membrane</keyword>
<evidence type="ECO:0000313" key="8">
    <source>
        <dbReference type="EMBL" id="MBJ7594998.1"/>
    </source>
</evidence>
<dbReference type="GO" id="GO:0015499">
    <property type="term" value="F:formate transmembrane transporter activity"/>
    <property type="evidence" value="ECO:0007669"/>
    <property type="project" value="TreeGrafter"/>
</dbReference>
<dbReference type="Pfam" id="PF01226">
    <property type="entry name" value="Form_Nir_trans"/>
    <property type="match status" value="1"/>
</dbReference>
<evidence type="ECO:0000256" key="4">
    <source>
        <dbReference type="ARBA" id="ARBA00023136"/>
    </source>
</evidence>
<dbReference type="Proteomes" id="UP000606991">
    <property type="component" value="Unassembled WGS sequence"/>
</dbReference>
<feature type="transmembrane region" description="Helical" evidence="7">
    <location>
        <begin position="80"/>
        <end position="102"/>
    </location>
</feature>
<feature type="transmembrane region" description="Helical" evidence="7">
    <location>
        <begin position="173"/>
        <end position="201"/>
    </location>
</feature>
<keyword evidence="2 7" id="KW-0812">Transmembrane</keyword>
<feature type="transmembrane region" description="Helical" evidence="7">
    <location>
        <begin position="208"/>
        <end position="235"/>
    </location>
</feature>
<keyword evidence="3 7" id="KW-1133">Transmembrane helix</keyword>
<proteinExistence type="inferred from homology"/>
<dbReference type="PANTHER" id="PTHR30520:SF6">
    <property type="entry name" value="FORMATE_NITRATE FAMILY TRANSPORTER (EUROFUNG)"/>
    <property type="match status" value="1"/>
</dbReference>
<name>A0A934K3M5_9BACT</name>
<feature type="transmembrane region" description="Helical" evidence="7">
    <location>
        <begin position="48"/>
        <end position="74"/>
    </location>
</feature>
<dbReference type="PANTHER" id="PTHR30520">
    <property type="entry name" value="FORMATE TRANSPORTER-RELATED"/>
    <property type="match status" value="1"/>
</dbReference>
<dbReference type="GO" id="GO:0005886">
    <property type="term" value="C:plasma membrane"/>
    <property type="evidence" value="ECO:0007669"/>
    <property type="project" value="TreeGrafter"/>
</dbReference>
<accession>A0A934K3M5</accession>
<evidence type="ECO:0000256" key="6">
    <source>
        <dbReference type="SAM" id="MobiDB-lite"/>
    </source>
</evidence>
<feature type="transmembrane region" description="Helical" evidence="7">
    <location>
        <begin position="247"/>
        <end position="272"/>
    </location>
</feature>
<evidence type="ECO:0000256" key="3">
    <source>
        <dbReference type="ARBA" id="ARBA00022989"/>
    </source>
</evidence>
<evidence type="ECO:0000256" key="1">
    <source>
        <dbReference type="ARBA" id="ARBA00004141"/>
    </source>
</evidence>
<evidence type="ECO:0000313" key="9">
    <source>
        <dbReference type="Proteomes" id="UP000606991"/>
    </source>
</evidence>
<dbReference type="RefSeq" id="WP_337311703.1">
    <property type="nucleotide sequence ID" value="NZ_JAEKNS010000095.1"/>
</dbReference>
<evidence type="ECO:0000256" key="5">
    <source>
        <dbReference type="ARBA" id="ARBA00049660"/>
    </source>
</evidence>
<dbReference type="EMBL" id="JAEKNS010000095">
    <property type="protein sequence ID" value="MBJ7594998.1"/>
    <property type="molecule type" value="Genomic_DNA"/>
</dbReference>
<organism evidence="8 9">
    <name type="scientific">Candidatus Aeolococcus gillhamiae</name>
    <dbReference type="NCBI Taxonomy" id="3127015"/>
    <lineage>
        <taxon>Bacteria</taxon>
        <taxon>Bacillati</taxon>
        <taxon>Candidatus Dormiibacterota</taxon>
        <taxon>Candidatus Dormibacteria</taxon>
        <taxon>Candidatus Aeolococcales</taxon>
        <taxon>Candidatus Aeolococcaceae</taxon>
        <taxon>Candidatus Aeolococcus</taxon>
    </lineage>
</organism>
<dbReference type="Gene3D" id="1.20.1080.10">
    <property type="entry name" value="Glycerol uptake facilitator protein"/>
    <property type="match status" value="1"/>
</dbReference>
<dbReference type="AlphaFoldDB" id="A0A934K3M5"/>
<feature type="region of interest" description="Disordered" evidence="6">
    <location>
        <begin position="1"/>
        <end position="20"/>
    </location>
</feature>
<sequence length="284" mass="29434">MARTANRPKAGEDDSLPVDEVLGEEPDDVIERGSAVGEARLGRSTADILITAIIGGVEVSLGGLAAAVVIGALLGAAPRAGLYAALVLAGVVFPIGFVFVILGRSELFTENFLIPVVAVVKGDGRAVDLLRLWAVSWVGNMFGCVAMAAMLSVPEAIGAPIIAGYTAYADYKLNLPLLAVFVSAVLAGLIMTVLTWLVLAVRNVLGKILVIWAAGFVVFAANTSHTVVGAALIFVGFQHTSHSWLEVAAWMGITTAGNLVGGVGLVTIFRLAQTSEKARTSRAP</sequence>
<dbReference type="InterPro" id="IPR023271">
    <property type="entry name" value="Aquaporin-like"/>
</dbReference>
<comment type="subcellular location">
    <subcellularLocation>
        <location evidence="1">Membrane</location>
        <topology evidence="1">Multi-pass membrane protein</topology>
    </subcellularLocation>
</comment>
<evidence type="ECO:0000256" key="2">
    <source>
        <dbReference type="ARBA" id="ARBA00022692"/>
    </source>
</evidence>
<reference evidence="8 9" key="1">
    <citation type="submission" date="2020-10" db="EMBL/GenBank/DDBJ databases">
        <title>Ca. Dormibacterota MAGs.</title>
        <authorList>
            <person name="Montgomery K."/>
        </authorList>
    </citation>
    <scope>NUCLEOTIDE SEQUENCE [LARGE SCALE GENOMIC DNA]</scope>
    <source>
        <strain evidence="8">SC8812_S17_18</strain>
    </source>
</reference>